<evidence type="ECO:0000256" key="2">
    <source>
        <dbReference type="ARBA" id="ARBA00008520"/>
    </source>
</evidence>
<feature type="chain" id="PRO_5045172235" evidence="6">
    <location>
        <begin position="22"/>
        <end position="487"/>
    </location>
</feature>
<keyword evidence="8" id="KW-1185">Reference proteome</keyword>
<evidence type="ECO:0000256" key="6">
    <source>
        <dbReference type="SAM" id="SignalP"/>
    </source>
</evidence>
<evidence type="ECO:0000313" key="8">
    <source>
        <dbReference type="Proteomes" id="UP001519287"/>
    </source>
</evidence>
<accession>A0ABS4IM00</accession>
<dbReference type="InterPro" id="IPR050490">
    <property type="entry name" value="Bact_solute-bd_prot1"/>
</dbReference>
<dbReference type="PANTHER" id="PTHR43649">
    <property type="entry name" value="ARABINOSE-BINDING PROTEIN-RELATED"/>
    <property type="match status" value="1"/>
</dbReference>
<dbReference type="EMBL" id="JAGGLB010000001">
    <property type="protein sequence ID" value="MBP1988528.1"/>
    <property type="molecule type" value="Genomic_DNA"/>
</dbReference>
<dbReference type="SUPFAM" id="SSF53850">
    <property type="entry name" value="Periplasmic binding protein-like II"/>
    <property type="match status" value="1"/>
</dbReference>
<protein>
    <submittedName>
        <fullName evidence="7">N-acetylglucosamine transport system substrate-binding protein</fullName>
    </submittedName>
</protein>
<evidence type="ECO:0000256" key="5">
    <source>
        <dbReference type="SAM" id="MobiDB-lite"/>
    </source>
</evidence>
<feature type="signal peptide" evidence="6">
    <location>
        <begin position="1"/>
        <end position="21"/>
    </location>
</feature>
<evidence type="ECO:0000256" key="1">
    <source>
        <dbReference type="ARBA" id="ARBA00004196"/>
    </source>
</evidence>
<comment type="similarity">
    <text evidence="2">Belongs to the bacterial solute-binding protein 1 family.</text>
</comment>
<reference evidence="7 8" key="1">
    <citation type="submission" date="2021-03" db="EMBL/GenBank/DDBJ databases">
        <title>Genomic Encyclopedia of Type Strains, Phase IV (KMG-IV): sequencing the most valuable type-strain genomes for metagenomic binning, comparative biology and taxonomic classification.</title>
        <authorList>
            <person name="Goeker M."/>
        </authorList>
    </citation>
    <scope>NUCLEOTIDE SEQUENCE [LARGE SCALE GENOMIC DNA]</scope>
    <source>
        <strain evidence="7 8">DSM 26048</strain>
    </source>
</reference>
<name>A0ABS4IM00_9BACL</name>
<dbReference type="Proteomes" id="UP001519287">
    <property type="component" value="Unassembled WGS sequence"/>
</dbReference>
<evidence type="ECO:0000256" key="3">
    <source>
        <dbReference type="ARBA" id="ARBA00022448"/>
    </source>
</evidence>
<keyword evidence="3" id="KW-0813">Transport</keyword>
<keyword evidence="4 6" id="KW-0732">Signal</keyword>
<dbReference type="PANTHER" id="PTHR43649:SF31">
    <property type="entry name" value="SN-GLYCEROL-3-PHOSPHATE-BINDING PERIPLASMIC PROTEIN UGPB"/>
    <property type="match status" value="1"/>
</dbReference>
<comment type="caution">
    <text evidence="7">The sequence shown here is derived from an EMBL/GenBank/DDBJ whole genome shotgun (WGS) entry which is preliminary data.</text>
</comment>
<dbReference type="PROSITE" id="PS51257">
    <property type="entry name" value="PROKAR_LIPOPROTEIN"/>
    <property type="match status" value="1"/>
</dbReference>
<proteinExistence type="inferred from homology"/>
<dbReference type="InterPro" id="IPR006059">
    <property type="entry name" value="SBP"/>
</dbReference>
<sequence length="487" mass="54087">MIRNGKWLLAFALILMMAVVAGCGGKDNKPEETGAAESTPKATTDSAGDVYPENGLSKTEKVKIKLAIDENGYGRAWIDNAISIFTEKYPNVSFDITSSPKVGDMVNTKLAANKDSDMFDIFPGTGVSRSKLVDAGKIESLDDLWEREIPDAGGKKLKDVLVGGAFENHARYKGKSYHVPIGGGSTGMFFDAVFFEQNGWNANPQTWDEFVQLLADIKAKNITPIIYAGVYPDYLYNFGFGPKPFEIAEINGTLDTYIDNYRNMKLPTYTAPEYLETWKRIAELGKKGYYADGVAAINHTQSQMQMLQHKAALVPTGDWVQNEMKEAVPEGFKWGFMTIPFGDKPDQTKWIWSDSSGAGGMVIWASTPDLTKKWAKEFLLSFVNLDVQTFNAENAGIFPIRGDFGDDPQRIAKMQDAPRAILEYMGKNKTRFESMRKDVTIDHPAIAQANQLLAESANEMALGKKDYLPVFEKMDELLKQAIEATTK</sequence>
<organism evidence="7 8">
    <name type="scientific">Paenibacillus eucommiae</name>
    <dbReference type="NCBI Taxonomy" id="1355755"/>
    <lineage>
        <taxon>Bacteria</taxon>
        <taxon>Bacillati</taxon>
        <taxon>Bacillota</taxon>
        <taxon>Bacilli</taxon>
        <taxon>Bacillales</taxon>
        <taxon>Paenibacillaceae</taxon>
        <taxon>Paenibacillus</taxon>
    </lineage>
</organism>
<dbReference type="Gene3D" id="3.40.190.10">
    <property type="entry name" value="Periplasmic binding protein-like II"/>
    <property type="match status" value="1"/>
</dbReference>
<gene>
    <name evidence="7" type="ORF">J2Z66_000123</name>
</gene>
<comment type="subcellular location">
    <subcellularLocation>
        <location evidence="1">Cell envelope</location>
    </subcellularLocation>
</comment>
<dbReference type="RefSeq" id="WP_209968542.1">
    <property type="nucleotide sequence ID" value="NZ_JAGGLB010000001.1"/>
</dbReference>
<evidence type="ECO:0000313" key="7">
    <source>
        <dbReference type="EMBL" id="MBP1988528.1"/>
    </source>
</evidence>
<feature type="region of interest" description="Disordered" evidence="5">
    <location>
        <begin position="28"/>
        <end position="52"/>
    </location>
</feature>
<evidence type="ECO:0000256" key="4">
    <source>
        <dbReference type="ARBA" id="ARBA00022729"/>
    </source>
</evidence>
<dbReference type="Pfam" id="PF13416">
    <property type="entry name" value="SBP_bac_8"/>
    <property type="match status" value="1"/>
</dbReference>